<sequence>MRLPEICIKAWDKAATPTNIRFGFRCTGIWPFDKNIFTEEDFMCCYVTDRTKTPDKESVTSRAVESPKPGPSKLNLDASSNFEKGFVSPYPKAPERN</sequence>
<gene>
    <name evidence="2" type="ORF">ILUMI_09698</name>
</gene>
<organism evidence="2 3">
    <name type="scientific">Ignelater luminosus</name>
    <name type="common">Cucubano</name>
    <name type="synonym">Pyrophorus luminosus</name>
    <dbReference type="NCBI Taxonomy" id="2038154"/>
    <lineage>
        <taxon>Eukaryota</taxon>
        <taxon>Metazoa</taxon>
        <taxon>Ecdysozoa</taxon>
        <taxon>Arthropoda</taxon>
        <taxon>Hexapoda</taxon>
        <taxon>Insecta</taxon>
        <taxon>Pterygota</taxon>
        <taxon>Neoptera</taxon>
        <taxon>Endopterygota</taxon>
        <taxon>Coleoptera</taxon>
        <taxon>Polyphaga</taxon>
        <taxon>Elateriformia</taxon>
        <taxon>Elateroidea</taxon>
        <taxon>Elateridae</taxon>
        <taxon>Agrypninae</taxon>
        <taxon>Pyrophorini</taxon>
        <taxon>Ignelater</taxon>
    </lineage>
</organism>
<evidence type="ECO:0000256" key="1">
    <source>
        <dbReference type="SAM" id="MobiDB-lite"/>
    </source>
</evidence>
<accession>A0A8K0D5B5</accession>
<keyword evidence="3" id="KW-1185">Reference proteome</keyword>
<feature type="region of interest" description="Disordered" evidence="1">
    <location>
        <begin position="56"/>
        <end position="97"/>
    </location>
</feature>
<reference evidence="2" key="1">
    <citation type="submission" date="2019-08" db="EMBL/GenBank/DDBJ databases">
        <title>The genome of the North American firefly Photinus pyralis.</title>
        <authorList>
            <consortium name="Photinus pyralis genome working group"/>
            <person name="Fallon T.R."/>
            <person name="Sander Lower S.E."/>
            <person name="Weng J.-K."/>
        </authorList>
    </citation>
    <scope>NUCLEOTIDE SEQUENCE</scope>
    <source>
        <strain evidence="2">TRF0915ILg1</strain>
        <tissue evidence="2">Whole body</tissue>
    </source>
</reference>
<dbReference type="EMBL" id="VTPC01005036">
    <property type="protein sequence ID" value="KAF2896482.1"/>
    <property type="molecule type" value="Genomic_DNA"/>
</dbReference>
<evidence type="ECO:0000313" key="2">
    <source>
        <dbReference type="EMBL" id="KAF2896482.1"/>
    </source>
</evidence>
<dbReference type="AlphaFoldDB" id="A0A8K0D5B5"/>
<comment type="caution">
    <text evidence="2">The sequence shown here is derived from an EMBL/GenBank/DDBJ whole genome shotgun (WGS) entry which is preliminary data.</text>
</comment>
<name>A0A8K0D5B5_IGNLU</name>
<dbReference type="OrthoDB" id="6783309at2759"/>
<evidence type="ECO:0000313" key="3">
    <source>
        <dbReference type="Proteomes" id="UP000801492"/>
    </source>
</evidence>
<proteinExistence type="predicted"/>
<protein>
    <submittedName>
        <fullName evidence="2">Uncharacterized protein</fullName>
    </submittedName>
</protein>
<dbReference type="Proteomes" id="UP000801492">
    <property type="component" value="Unassembled WGS sequence"/>
</dbReference>